<sequence length="93" mass="10957">MQIDALFFQRERQARREQPDRVRPAPFFAERRRLVGEHRRQIGPGKRDFETETRVLRDIDRYVRLAHGGSATRRRKGKETSAHANRSTGVTRS</sequence>
<name>A0A7T6VIP7_9BURK</name>
<protein>
    <submittedName>
        <fullName evidence="2">Uncharacterized protein</fullName>
    </submittedName>
</protein>
<gene>
    <name evidence="2" type="ORF">JFN94_25410</name>
</gene>
<proteinExistence type="predicted"/>
<evidence type="ECO:0000256" key="1">
    <source>
        <dbReference type="SAM" id="MobiDB-lite"/>
    </source>
</evidence>
<reference evidence="2 3" key="1">
    <citation type="submission" date="2020-12" db="EMBL/GenBank/DDBJ databases">
        <title>Complete genome sequence of Burkholderia anthina BJQ0011.</title>
        <authorList>
            <person name="Xu Y."/>
        </authorList>
    </citation>
    <scope>NUCLEOTIDE SEQUENCE [LARGE SCALE GENOMIC DNA]</scope>
    <source>
        <strain evidence="2 3">BJQ0011</strain>
    </source>
</reference>
<dbReference type="Proteomes" id="UP000596205">
    <property type="component" value="Chromosome 2"/>
</dbReference>
<evidence type="ECO:0000313" key="2">
    <source>
        <dbReference type="EMBL" id="QQK04673.1"/>
    </source>
</evidence>
<organism evidence="2 3">
    <name type="scientific">Burkholderia anthina</name>
    <dbReference type="NCBI Taxonomy" id="179879"/>
    <lineage>
        <taxon>Bacteria</taxon>
        <taxon>Pseudomonadati</taxon>
        <taxon>Pseudomonadota</taxon>
        <taxon>Betaproteobacteria</taxon>
        <taxon>Burkholderiales</taxon>
        <taxon>Burkholderiaceae</taxon>
        <taxon>Burkholderia</taxon>
        <taxon>Burkholderia cepacia complex</taxon>
    </lineage>
</organism>
<feature type="region of interest" description="Disordered" evidence="1">
    <location>
        <begin position="67"/>
        <end position="93"/>
    </location>
</feature>
<dbReference type="AlphaFoldDB" id="A0A7T6VIP7"/>
<feature type="compositionally biased region" description="Polar residues" evidence="1">
    <location>
        <begin position="82"/>
        <end position="93"/>
    </location>
</feature>
<dbReference type="KEGG" id="bann:JFN94_25410"/>
<dbReference type="RefSeq" id="WP_175760021.1">
    <property type="nucleotide sequence ID" value="NZ_CADEPR010000001.1"/>
</dbReference>
<dbReference type="EMBL" id="CP066770">
    <property type="protein sequence ID" value="QQK04673.1"/>
    <property type="molecule type" value="Genomic_DNA"/>
</dbReference>
<accession>A0A7T6VIP7</accession>
<evidence type="ECO:0000313" key="3">
    <source>
        <dbReference type="Proteomes" id="UP000596205"/>
    </source>
</evidence>